<evidence type="ECO:0000256" key="1">
    <source>
        <dbReference type="ARBA" id="ARBA00001947"/>
    </source>
</evidence>
<sequence length="431" mass="48403">MNSNAALNDYQGLVRALSDRIVEAQTPIRILDAVKWDDSVRQGFFAARGIQPPAVDRAYYESRPLGFDPSAKKQEFQAIERDVTRQLGQFSPVGQIMRRMCKEYRMVIRMLEARGTADFGLISQDLYGAATDAFHAGDPTLSDLGLMLSDYLNNIDLRGDLQDEPKNLDAKQAVQLLQARLDRVFGEGEGAIRVFESDGIVADAAAGADYIKIRSDALFNERDVRALEVHEGLVHVGTTLNGLNQPICTFLSKGPPSSTVTQEGLAILMEVIAFASYPTRLRKLTNRTRAIHMAEDGADFLEVYRFFREQGYREDESYSNASRVFRGSLPSGLPFTKDLSYLKGFIMVYNYIQLAVRKGKLEQIPLLFCGKTTLEDMRTLRQLVDEGLVVPPRYLPPQFQDLNALSAWMCFSNFLNHLSLDRVEADYANIL</sequence>
<dbReference type="InterPro" id="IPR012656">
    <property type="entry name" value="CHP02421_QEGLA"/>
</dbReference>
<keyword evidence="6" id="KW-1185">Reference proteome</keyword>
<dbReference type="Proteomes" id="UP001595630">
    <property type="component" value="Unassembled WGS sequence"/>
</dbReference>
<evidence type="ECO:0000313" key="6">
    <source>
        <dbReference type="Proteomes" id="UP001595630"/>
    </source>
</evidence>
<dbReference type="Pfam" id="PF08014">
    <property type="entry name" value="MATCAP"/>
    <property type="match status" value="1"/>
</dbReference>
<evidence type="ECO:0000313" key="5">
    <source>
        <dbReference type="EMBL" id="MFC3606455.1"/>
    </source>
</evidence>
<evidence type="ECO:0000256" key="3">
    <source>
        <dbReference type="ARBA" id="ARBA00022801"/>
    </source>
</evidence>
<evidence type="ECO:0000256" key="2">
    <source>
        <dbReference type="ARBA" id="ARBA00022670"/>
    </source>
</evidence>
<accession>A0ABV7T033</accession>
<proteinExistence type="predicted"/>
<reference evidence="6" key="1">
    <citation type="journal article" date="2019" name="Int. J. Syst. Evol. Microbiol.">
        <title>The Global Catalogue of Microorganisms (GCM) 10K type strain sequencing project: providing services to taxonomists for standard genome sequencing and annotation.</title>
        <authorList>
            <consortium name="The Broad Institute Genomics Platform"/>
            <consortium name="The Broad Institute Genome Sequencing Center for Infectious Disease"/>
            <person name="Wu L."/>
            <person name="Ma J."/>
        </authorList>
    </citation>
    <scope>NUCLEOTIDE SEQUENCE [LARGE SCALE GENOMIC DNA]</scope>
    <source>
        <strain evidence="6">KCTC 42447</strain>
    </source>
</reference>
<comment type="caution">
    <text evidence="5">The sequence shown here is derived from an EMBL/GenBank/DDBJ whole genome shotgun (WGS) entry which is preliminary data.</text>
</comment>
<name>A0ABV7T033_9GAMM</name>
<keyword evidence="2" id="KW-0645">Protease</keyword>
<dbReference type="RefSeq" id="WP_386360507.1">
    <property type="nucleotide sequence ID" value="NZ_JBHRXZ010000002.1"/>
</dbReference>
<comment type="cofactor">
    <cofactor evidence="1">
        <name>Zn(2+)</name>
        <dbReference type="ChEBI" id="CHEBI:29105"/>
    </cofactor>
</comment>
<dbReference type="PANTHER" id="PTHR31817:SF0">
    <property type="entry name" value="CHROMOSOME UNDETERMINED SCAFFOLD_67, WHOLE GENOME SHOTGUN SEQUENCE"/>
    <property type="match status" value="1"/>
</dbReference>
<evidence type="ECO:0000256" key="4">
    <source>
        <dbReference type="ARBA" id="ARBA00023049"/>
    </source>
</evidence>
<dbReference type="NCBIfam" id="TIGR02421">
    <property type="entry name" value="QEGLA"/>
    <property type="match status" value="1"/>
</dbReference>
<gene>
    <name evidence="5" type="ORF">ACFOMF_01465</name>
</gene>
<dbReference type="InterPro" id="IPR012548">
    <property type="entry name" value="MATCAP"/>
</dbReference>
<dbReference type="SMART" id="SM01154">
    <property type="entry name" value="DUF1704"/>
    <property type="match status" value="1"/>
</dbReference>
<organism evidence="5 6">
    <name type="scientific">Stutzerimonas tarimensis</name>
    <dbReference type="NCBI Taxonomy" id="1507735"/>
    <lineage>
        <taxon>Bacteria</taxon>
        <taxon>Pseudomonadati</taxon>
        <taxon>Pseudomonadota</taxon>
        <taxon>Gammaproteobacteria</taxon>
        <taxon>Pseudomonadales</taxon>
        <taxon>Pseudomonadaceae</taxon>
        <taxon>Stutzerimonas</taxon>
    </lineage>
</organism>
<dbReference type="EMBL" id="JBHRXZ010000002">
    <property type="protein sequence ID" value="MFC3606455.1"/>
    <property type="molecule type" value="Genomic_DNA"/>
</dbReference>
<protein>
    <submittedName>
        <fullName evidence="5">Flavohemoglobin expression-modulating QEGLA motif protein</fullName>
    </submittedName>
</protein>
<keyword evidence="4" id="KW-0482">Metalloprotease</keyword>
<dbReference type="PANTHER" id="PTHR31817">
    <property type="match status" value="1"/>
</dbReference>
<keyword evidence="3" id="KW-0378">Hydrolase</keyword>